<dbReference type="CDD" id="cd00160">
    <property type="entry name" value="RhoGEF"/>
    <property type="match status" value="1"/>
</dbReference>
<dbReference type="PROSITE" id="PS50003">
    <property type="entry name" value="PH_DOMAIN"/>
    <property type="match status" value="1"/>
</dbReference>
<dbReference type="EMBL" id="JASPKZ010008367">
    <property type="protein sequence ID" value="KAJ9579954.1"/>
    <property type="molecule type" value="Genomic_DNA"/>
</dbReference>
<name>A0AAD7ZG27_DIPPU</name>
<dbReference type="PANTHER" id="PTHR12673:SF159">
    <property type="entry name" value="LD03170P"/>
    <property type="match status" value="1"/>
</dbReference>
<evidence type="ECO:0000259" key="1">
    <source>
        <dbReference type="PROSITE" id="PS50003"/>
    </source>
</evidence>
<dbReference type="Proteomes" id="UP001233999">
    <property type="component" value="Unassembled WGS sequence"/>
</dbReference>
<keyword evidence="4" id="KW-1185">Reference proteome</keyword>
<dbReference type="PROSITE" id="PS00741">
    <property type="entry name" value="DH_1"/>
    <property type="match status" value="1"/>
</dbReference>
<dbReference type="SUPFAM" id="SSF48065">
    <property type="entry name" value="DBL homology domain (DH-domain)"/>
    <property type="match status" value="1"/>
</dbReference>
<accession>A0AAD7ZG27</accession>
<dbReference type="Pfam" id="PF00169">
    <property type="entry name" value="PH"/>
    <property type="match status" value="1"/>
</dbReference>
<dbReference type="InterPro" id="IPR051092">
    <property type="entry name" value="FYVE_RhoGEF_PH"/>
</dbReference>
<dbReference type="Gene3D" id="1.20.900.10">
    <property type="entry name" value="Dbl homology (DH) domain"/>
    <property type="match status" value="1"/>
</dbReference>
<feature type="domain" description="DH" evidence="2">
    <location>
        <begin position="60"/>
        <end position="240"/>
    </location>
</feature>
<dbReference type="GO" id="GO:0005085">
    <property type="term" value="F:guanyl-nucleotide exchange factor activity"/>
    <property type="evidence" value="ECO:0007669"/>
    <property type="project" value="InterPro"/>
</dbReference>
<dbReference type="SUPFAM" id="SSF50729">
    <property type="entry name" value="PH domain-like"/>
    <property type="match status" value="1"/>
</dbReference>
<evidence type="ECO:0000313" key="4">
    <source>
        <dbReference type="Proteomes" id="UP001233999"/>
    </source>
</evidence>
<dbReference type="InterPro" id="IPR000219">
    <property type="entry name" value="DH_dom"/>
</dbReference>
<dbReference type="SMART" id="SM00325">
    <property type="entry name" value="RhoGEF"/>
    <property type="match status" value="1"/>
</dbReference>
<dbReference type="InterPro" id="IPR035899">
    <property type="entry name" value="DBL_dom_sf"/>
</dbReference>
<sequence length="414" mass="47634">MQPNDRAMARKTPQRQLTLSAELRNVIDEHHIFTTRTRMKVLSALDNITKDTVEERGKSLRYKAIQEILTSEVSYLHQLELIMKLFYQIWKTSAFISHTTYLTLFGHIESLYNVNGELLNELKQNPENIAATFLKLAPFFKLYSVYAYDYKEAIAVLQDSKLGFAKVNPDLNTFIGNQESRPEVGAKLMSLLIAPIQRIPRYRLLLKEVLSYTPTTHPDYTVLLASLREVEKAAGHINSLVQEHENMQRMLKLQRCLCGGKPRIITPGRRLIKEGILMKVSEKGRRSHFRYFVLFSDMLMYCKIKISPPSGPNSLKCCCILPLKKCTVDEILSKGMFKVTCHGETIILCSPSIEEGDSWISALKNAVKQYHECRQTLRKDSSSRRPMRHRFECDLSQEDILQPVKKITCSKQES</sequence>
<gene>
    <name evidence="3" type="ORF">L9F63_004427</name>
</gene>
<dbReference type="Pfam" id="PF00621">
    <property type="entry name" value="RhoGEF"/>
    <property type="match status" value="1"/>
</dbReference>
<dbReference type="PROSITE" id="PS50010">
    <property type="entry name" value="DH_2"/>
    <property type="match status" value="1"/>
</dbReference>
<reference evidence="3" key="2">
    <citation type="submission" date="2023-05" db="EMBL/GenBank/DDBJ databases">
        <authorList>
            <person name="Fouks B."/>
        </authorList>
    </citation>
    <scope>NUCLEOTIDE SEQUENCE</scope>
    <source>
        <strain evidence="3">Stay&amp;Tobe</strain>
        <tissue evidence="3">Testes</tissue>
    </source>
</reference>
<reference evidence="3" key="1">
    <citation type="journal article" date="2023" name="IScience">
        <title>Live-bearing cockroach genome reveals convergent evolutionary mechanisms linked to viviparity in insects and beyond.</title>
        <authorList>
            <person name="Fouks B."/>
            <person name="Harrison M.C."/>
            <person name="Mikhailova A.A."/>
            <person name="Marchal E."/>
            <person name="English S."/>
            <person name="Carruthers M."/>
            <person name="Jennings E.C."/>
            <person name="Chiamaka E.L."/>
            <person name="Frigard R.A."/>
            <person name="Pippel M."/>
            <person name="Attardo G.M."/>
            <person name="Benoit J.B."/>
            <person name="Bornberg-Bauer E."/>
            <person name="Tobe S.S."/>
        </authorList>
    </citation>
    <scope>NUCLEOTIDE SEQUENCE</scope>
    <source>
        <strain evidence="3">Stay&amp;Tobe</strain>
    </source>
</reference>
<dbReference type="InterPro" id="IPR001849">
    <property type="entry name" value="PH_domain"/>
</dbReference>
<proteinExistence type="predicted"/>
<protein>
    <submittedName>
        <fullName evidence="3">Uncharacterized protein</fullName>
    </submittedName>
</protein>
<evidence type="ECO:0000313" key="3">
    <source>
        <dbReference type="EMBL" id="KAJ9579954.1"/>
    </source>
</evidence>
<dbReference type="GO" id="GO:0035556">
    <property type="term" value="P:intracellular signal transduction"/>
    <property type="evidence" value="ECO:0007669"/>
    <property type="project" value="InterPro"/>
</dbReference>
<feature type="domain" description="PH" evidence="1">
    <location>
        <begin position="270"/>
        <end position="368"/>
    </location>
</feature>
<evidence type="ECO:0000259" key="2">
    <source>
        <dbReference type="PROSITE" id="PS50010"/>
    </source>
</evidence>
<dbReference type="GO" id="GO:0005737">
    <property type="term" value="C:cytoplasm"/>
    <property type="evidence" value="ECO:0007669"/>
    <property type="project" value="TreeGrafter"/>
</dbReference>
<comment type="caution">
    <text evidence="3">The sequence shown here is derived from an EMBL/GenBank/DDBJ whole genome shotgun (WGS) entry which is preliminary data.</text>
</comment>
<dbReference type="SMART" id="SM00233">
    <property type="entry name" value="PH"/>
    <property type="match status" value="1"/>
</dbReference>
<dbReference type="InterPro" id="IPR001331">
    <property type="entry name" value="GDS_CDC24_CS"/>
</dbReference>
<dbReference type="AlphaFoldDB" id="A0AAD7ZG27"/>
<dbReference type="InterPro" id="IPR011993">
    <property type="entry name" value="PH-like_dom_sf"/>
</dbReference>
<dbReference type="PANTHER" id="PTHR12673">
    <property type="entry name" value="FACIOGENITAL DYSPLASIA PROTEIN"/>
    <property type="match status" value="1"/>
</dbReference>
<dbReference type="Gene3D" id="2.30.29.30">
    <property type="entry name" value="Pleckstrin-homology domain (PH domain)/Phosphotyrosine-binding domain (PTB)"/>
    <property type="match status" value="1"/>
</dbReference>
<organism evidence="3 4">
    <name type="scientific">Diploptera punctata</name>
    <name type="common">Pacific beetle cockroach</name>
    <dbReference type="NCBI Taxonomy" id="6984"/>
    <lineage>
        <taxon>Eukaryota</taxon>
        <taxon>Metazoa</taxon>
        <taxon>Ecdysozoa</taxon>
        <taxon>Arthropoda</taxon>
        <taxon>Hexapoda</taxon>
        <taxon>Insecta</taxon>
        <taxon>Pterygota</taxon>
        <taxon>Neoptera</taxon>
        <taxon>Polyneoptera</taxon>
        <taxon>Dictyoptera</taxon>
        <taxon>Blattodea</taxon>
        <taxon>Blaberoidea</taxon>
        <taxon>Blaberidae</taxon>
        <taxon>Diplopterinae</taxon>
        <taxon>Diploptera</taxon>
    </lineage>
</organism>
<feature type="non-terminal residue" evidence="3">
    <location>
        <position position="1"/>
    </location>
</feature>